<dbReference type="GO" id="GO:1990316">
    <property type="term" value="C:Atg1/ULK1 kinase complex"/>
    <property type="evidence" value="ECO:0007669"/>
    <property type="project" value="TreeGrafter"/>
</dbReference>
<dbReference type="EMBL" id="JAHDYR010000030">
    <property type="protein sequence ID" value="KAG9392904.1"/>
    <property type="molecule type" value="Genomic_DNA"/>
</dbReference>
<dbReference type="GO" id="GO:0034727">
    <property type="term" value="P:piecemeal microautophagy of the nucleus"/>
    <property type="evidence" value="ECO:0007669"/>
    <property type="project" value="TreeGrafter"/>
</dbReference>
<sequence>MTVVSVIAYDGTVEKITVDSNDSVGAVKEQFAMIRGISSPGILFLLDERTNELMEDIRPLSDFMQATEDATVFAYDRTVLYPDAPVPVLTIPVYTAETAPSMPPETEVPASMDDELTRALSVIVSFDQSLRQTLVVVRAFRAGLDAAYRTVSGALDRLNNQSAAIECARANMELYQRALTRAAENFTASFTAQRQRHEAILANHGAAIERLRATPLDPAHQAGERETLADLVDLTRVETWEKECRVKQQRLTERVEAFSASFTSRKTRALERLAPWRPVSTASLTDQARILEGSVRALDDVSTGIEAEIEQLQHLVQEQTSPEALFEATPALSSAVRKWKDALQRQWSIWGQDQTASASVTSSDVAHVEIGRETVEESRAAVGTQMKQAMAALKDISVRQTEVSSLQRTVTAFANITRKYGDAFEPLAALETLPEAYPRLLTENRRRDSWNRSYMALLDTAGRLVAAVHSAEQHRRDAFQEELTGPVQALLGKLAPSLTESLPLPQVGIAPLPSNGTVGAPTGPDPVVADLVAALESLIGRISR</sequence>
<evidence type="ECO:0000256" key="2">
    <source>
        <dbReference type="SAM" id="Coils"/>
    </source>
</evidence>
<feature type="domain" description="Autophagy protein ATG17-like" evidence="3">
    <location>
        <begin position="152"/>
        <end position="482"/>
    </location>
</feature>
<dbReference type="InterPro" id="IPR040040">
    <property type="entry name" value="ATG11"/>
</dbReference>
<protein>
    <recommendedName>
        <fullName evidence="3">Autophagy protein ATG17-like domain-containing protein</fullName>
    </recommendedName>
</protein>
<proteinExistence type="predicted"/>
<dbReference type="Proteomes" id="UP000717585">
    <property type="component" value="Unassembled WGS sequence"/>
</dbReference>
<dbReference type="PANTHER" id="PTHR13222">
    <property type="entry name" value="RB1-INDUCIBLE COILED-COIL"/>
    <property type="match status" value="1"/>
</dbReference>
<comment type="caution">
    <text evidence="4">The sequence shown here is derived from an EMBL/GenBank/DDBJ whole genome shotgun (WGS) entry which is preliminary data.</text>
</comment>
<accession>A0A8J6DYY8</accession>
<dbReference type="Pfam" id="PF04108">
    <property type="entry name" value="ATG17_like"/>
    <property type="match status" value="1"/>
</dbReference>
<dbReference type="GO" id="GO:0000422">
    <property type="term" value="P:autophagy of mitochondrion"/>
    <property type="evidence" value="ECO:0007669"/>
    <property type="project" value="TreeGrafter"/>
</dbReference>
<dbReference type="GO" id="GO:0060090">
    <property type="term" value="F:molecular adaptor activity"/>
    <property type="evidence" value="ECO:0007669"/>
    <property type="project" value="TreeGrafter"/>
</dbReference>
<keyword evidence="2" id="KW-0175">Coiled coil</keyword>
<keyword evidence="5" id="KW-1185">Reference proteome</keyword>
<dbReference type="GO" id="GO:0061709">
    <property type="term" value="P:reticulophagy"/>
    <property type="evidence" value="ECO:0007669"/>
    <property type="project" value="TreeGrafter"/>
</dbReference>
<dbReference type="AlphaFoldDB" id="A0A8J6DYY8"/>
<evidence type="ECO:0000256" key="1">
    <source>
        <dbReference type="ARBA" id="ARBA00023006"/>
    </source>
</evidence>
<dbReference type="GO" id="GO:0000045">
    <property type="term" value="P:autophagosome assembly"/>
    <property type="evidence" value="ECO:0007669"/>
    <property type="project" value="InterPro"/>
</dbReference>
<dbReference type="GO" id="GO:0034517">
    <property type="term" value="P:ribophagy"/>
    <property type="evidence" value="ECO:0007669"/>
    <property type="project" value="TreeGrafter"/>
</dbReference>
<dbReference type="GO" id="GO:0019901">
    <property type="term" value="F:protein kinase binding"/>
    <property type="evidence" value="ECO:0007669"/>
    <property type="project" value="TreeGrafter"/>
</dbReference>
<evidence type="ECO:0000313" key="5">
    <source>
        <dbReference type="Proteomes" id="UP000717585"/>
    </source>
</evidence>
<evidence type="ECO:0000259" key="3">
    <source>
        <dbReference type="Pfam" id="PF04108"/>
    </source>
</evidence>
<dbReference type="PANTHER" id="PTHR13222:SF1">
    <property type="entry name" value="RB1-INDUCIBLE COILED-COIL PROTEIN 1"/>
    <property type="match status" value="1"/>
</dbReference>
<organism evidence="4 5">
    <name type="scientific">Carpediemonas membranifera</name>
    <dbReference type="NCBI Taxonomy" id="201153"/>
    <lineage>
        <taxon>Eukaryota</taxon>
        <taxon>Metamonada</taxon>
        <taxon>Carpediemonas-like organisms</taxon>
        <taxon>Carpediemonas</taxon>
    </lineage>
</organism>
<dbReference type="GO" id="GO:0034045">
    <property type="term" value="C:phagophore assembly site membrane"/>
    <property type="evidence" value="ECO:0007669"/>
    <property type="project" value="TreeGrafter"/>
</dbReference>
<feature type="coiled-coil region" evidence="2">
    <location>
        <begin position="158"/>
        <end position="185"/>
    </location>
</feature>
<reference evidence="4" key="1">
    <citation type="submission" date="2021-05" db="EMBL/GenBank/DDBJ databases">
        <title>A free-living protist that lacks canonical eukaryotic 1 DNA replication and segregation systems.</title>
        <authorList>
            <person name="Salas-Leiva D.E."/>
            <person name="Tromer E.C."/>
            <person name="Curtis B.A."/>
            <person name="Jerlstrom-Hultqvist J."/>
            <person name="Kolisko M."/>
            <person name="Yi Z."/>
            <person name="Salas-Leiva J.S."/>
            <person name="Gallot-Lavallee L."/>
            <person name="Kops G.J.P.L."/>
            <person name="Archibald J.M."/>
            <person name="Simpson A.G.B."/>
            <person name="Roger A.J."/>
        </authorList>
    </citation>
    <scope>NUCLEOTIDE SEQUENCE</scope>
    <source>
        <strain evidence="4">BICM</strain>
    </source>
</reference>
<dbReference type="InterPro" id="IPR045326">
    <property type="entry name" value="ATG17-like_dom"/>
</dbReference>
<name>A0A8J6DYY8_9EUKA</name>
<keyword evidence="1" id="KW-0072">Autophagy</keyword>
<evidence type="ECO:0000313" key="4">
    <source>
        <dbReference type="EMBL" id="KAG9392904.1"/>
    </source>
</evidence>
<gene>
    <name evidence="4" type="ORF">J8273_5716</name>
</gene>